<feature type="signal peptide" evidence="1">
    <location>
        <begin position="1"/>
        <end position="22"/>
    </location>
</feature>
<proteinExistence type="predicted"/>
<evidence type="ECO:0000313" key="2">
    <source>
        <dbReference type="EMBL" id="GHG90389.1"/>
    </source>
</evidence>
<dbReference type="Proteomes" id="UP000611500">
    <property type="component" value="Unassembled WGS sequence"/>
</dbReference>
<dbReference type="RefSeq" id="WP_028093760.1">
    <property type="nucleotide sequence ID" value="NZ_BNAP01000007.1"/>
</dbReference>
<comment type="caution">
    <text evidence="2">The sequence shown here is derived from an EMBL/GenBank/DDBJ whole genome shotgun (WGS) entry which is preliminary data.</text>
</comment>
<evidence type="ECO:0000313" key="3">
    <source>
        <dbReference type="Proteomes" id="UP000611500"/>
    </source>
</evidence>
<sequence>MTIRLTFAAAALAAMTALPAAANAPVTKEEACGYEAQVMAAVQKARLDKVAQDKVAEHLVASSHAWPEQYNAAIPGMVDYIYQMKRRDLKANDFGAIWNQQCIDMWDQRQQMIKQLNN</sequence>
<protein>
    <recommendedName>
        <fullName evidence="4">HdeA/HdeB family protein</fullName>
    </recommendedName>
</protein>
<dbReference type="EMBL" id="BNAP01000007">
    <property type="protein sequence ID" value="GHG90389.1"/>
    <property type="molecule type" value="Genomic_DNA"/>
</dbReference>
<accession>A0A8J3MDG4</accession>
<organism evidence="2 3">
    <name type="scientific">Pseudodonghicola xiamenensis</name>
    <dbReference type="NCBI Taxonomy" id="337702"/>
    <lineage>
        <taxon>Bacteria</taxon>
        <taxon>Pseudomonadati</taxon>
        <taxon>Pseudomonadota</taxon>
        <taxon>Alphaproteobacteria</taxon>
        <taxon>Rhodobacterales</taxon>
        <taxon>Paracoccaceae</taxon>
        <taxon>Pseudodonghicola</taxon>
    </lineage>
</organism>
<evidence type="ECO:0008006" key="4">
    <source>
        <dbReference type="Google" id="ProtNLM"/>
    </source>
</evidence>
<keyword evidence="1" id="KW-0732">Signal</keyword>
<feature type="chain" id="PRO_5035249201" description="HdeA/HdeB family protein" evidence="1">
    <location>
        <begin position="23"/>
        <end position="118"/>
    </location>
</feature>
<reference evidence="2" key="1">
    <citation type="journal article" date="2014" name="Int. J. Syst. Evol. Microbiol.">
        <title>Complete genome sequence of Corynebacterium casei LMG S-19264T (=DSM 44701T), isolated from a smear-ripened cheese.</title>
        <authorList>
            <consortium name="US DOE Joint Genome Institute (JGI-PGF)"/>
            <person name="Walter F."/>
            <person name="Albersmeier A."/>
            <person name="Kalinowski J."/>
            <person name="Ruckert C."/>
        </authorList>
    </citation>
    <scope>NUCLEOTIDE SEQUENCE</scope>
    <source>
        <strain evidence="2">CGMCC 1.7081</strain>
    </source>
</reference>
<evidence type="ECO:0000256" key="1">
    <source>
        <dbReference type="SAM" id="SignalP"/>
    </source>
</evidence>
<reference evidence="2" key="2">
    <citation type="submission" date="2020-09" db="EMBL/GenBank/DDBJ databases">
        <authorList>
            <person name="Sun Q."/>
            <person name="Zhou Y."/>
        </authorList>
    </citation>
    <scope>NUCLEOTIDE SEQUENCE</scope>
    <source>
        <strain evidence="2">CGMCC 1.7081</strain>
    </source>
</reference>
<name>A0A8J3MDG4_9RHOB</name>
<dbReference type="AlphaFoldDB" id="A0A8J3MDG4"/>
<keyword evidence="3" id="KW-1185">Reference proteome</keyword>
<gene>
    <name evidence="2" type="ORF">GCM10010961_20640</name>
</gene>